<accession>E8LI96</accession>
<organism evidence="3 4">
    <name type="scientific">Succinatimonas hippei (strain DSM 22608 / JCM 16073 / KCTC 15190 / YIT 12066)</name>
    <dbReference type="NCBI Taxonomy" id="762983"/>
    <lineage>
        <taxon>Bacteria</taxon>
        <taxon>Pseudomonadati</taxon>
        <taxon>Pseudomonadota</taxon>
        <taxon>Gammaproteobacteria</taxon>
        <taxon>Aeromonadales</taxon>
        <taxon>Succinivibrionaceae</taxon>
        <taxon>Succinatimonas</taxon>
    </lineage>
</organism>
<dbReference type="AlphaFoldDB" id="E8LI96"/>
<dbReference type="EMBL" id="AEVO01000017">
    <property type="protein sequence ID" value="EFY07756.1"/>
    <property type="molecule type" value="Genomic_DNA"/>
</dbReference>
<keyword evidence="2" id="KW-0812">Transmembrane</keyword>
<protein>
    <recommendedName>
        <fullName evidence="5">AsmA-like C-terminal domain-containing protein</fullName>
    </recommendedName>
</protein>
<feature type="transmembrane region" description="Helical" evidence="2">
    <location>
        <begin position="20"/>
        <end position="39"/>
    </location>
</feature>
<dbReference type="RefSeq" id="WP_009142634.1">
    <property type="nucleotide sequence ID" value="NZ_GL830955.1"/>
</dbReference>
<evidence type="ECO:0008006" key="5">
    <source>
        <dbReference type="Google" id="ProtNLM"/>
    </source>
</evidence>
<dbReference type="eggNOG" id="COG2911">
    <property type="taxonomic scope" value="Bacteria"/>
</dbReference>
<keyword evidence="2" id="KW-0472">Membrane</keyword>
<dbReference type="Proteomes" id="UP000018458">
    <property type="component" value="Unassembled WGS sequence"/>
</dbReference>
<sequence>MVIPYRRVHKKTLLSRLIKWAVIFAIFLAIVLSVLIFLFNGNKVKEPLTDFINNKLGTEFTVNSVEFSPLYPNTIKLIKPAFNDTLSADEIYLEIDLKTAFADKVLAIRDLYIKNLRLNHDAPEFLRQKLSTLKFDDIKIAALRIDGTPVYGYGIKSDSARIRLYNITLNKDLIYSVKEGKLSFNKGSFLNLPFKNLSFAFTHEGDNLNLKDLHAAVLGGSIAGEGSYNLQKQTFTFNRLNLNKIIIKDGLSPFSSVSISGKEVSLNDCLFTNQEILLSGITGSASSFSLLHGNITADFKGSLDEISLIKHRLSLTDSTVSARVGSTETAGNIIGSLFDGDISFNFNYQNKDKTLSVNNFNLKNNKIEYTSNLETALNEFITPRQIYIESCNFSNLAFISHVSDLPLNILDFSGNIDNLAMIKGKVQNRKAGIINLDVNSLTYSDFLLNKIKLIATISPDLLSLSAPEIKFRSSDVSLSGSLALKEGPSFLLLQGKNFNLADLNSNLSRRLLSGRADIEVNLQSFGSFDKLIENTDGTFYLKSPEMLVSNLALDYLNGGDAKTRNFAVKDLSAALYDKDCGLYDLNLLGSVKRGNIYVSGNFNLSSDNVTANLHIDLRTMLISALCIIENKLEGNTTQISVSNKLNDPKITIKPIQRGTIRPGLSDIDKTEESQKTQALEHASQS</sequence>
<keyword evidence="2" id="KW-1133">Transmembrane helix</keyword>
<evidence type="ECO:0000256" key="1">
    <source>
        <dbReference type="SAM" id="MobiDB-lite"/>
    </source>
</evidence>
<evidence type="ECO:0000256" key="2">
    <source>
        <dbReference type="SAM" id="Phobius"/>
    </source>
</evidence>
<reference evidence="3 4" key="1">
    <citation type="submission" date="2011-01" db="EMBL/GenBank/DDBJ databases">
        <authorList>
            <person name="Weinstock G."/>
            <person name="Sodergren E."/>
            <person name="Clifton S."/>
            <person name="Fulton L."/>
            <person name="Fulton B."/>
            <person name="Courtney L."/>
            <person name="Fronick C."/>
            <person name="Harrison M."/>
            <person name="Strong C."/>
            <person name="Farmer C."/>
            <person name="Delahaunty K."/>
            <person name="Markovic C."/>
            <person name="Hall O."/>
            <person name="Minx P."/>
            <person name="Tomlinson C."/>
            <person name="Mitreva M."/>
            <person name="Hou S."/>
            <person name="Chen J."/>
            <person name="Wollam A."/>
            <person name="Pepin K.H."/>
            <person name="Johnson M."/>
            <person name="Bhonagiri V."/>
            <person name="Zhang X."/>
            <person name="Suruliraj S."/>
            <person name="Warren W."/>
            <person name="Chinwalla A."/>
            <person name="Mardis E.R."/>
            <person name="Wilson R.K."/>
        </authorList>
    </citation>
    <scope>NUCLEOTIDE SEQUENCE [LARGE SCALE GENOMIC DNA]</scope>
    <source>
        <strain evidence="4">DSM 22608 / JCM 16073 / KCTC 15190 / YIT 12066</strain>
    </source>
</reference>
<proteinExistence type="predicted"/>
<dbReference type="STRING" id="762983.HMPREF9444_00411"/>
<comment type="caution">
    <text evidence="3">The sequence shown here is derived from an EMBL/GenBank/DDBJ whole genome shotgun (WGS) entry which is preliminary data.</text>
</comment>
<keyword evidence="4" id="KW-1185">Reference proteome</keyword>
<dbReference type="OrthoDB" id="7051512at2"/>
<dbReference type="HOGENOM" id="CLU_401653_0_0_6"/>
<name>E8LI96_SUCHY</name>
<gene>
    <name evidence="3" type="ORF">HMPREF9444_00411</name>
</gene>
<evidence type="ECO:0000313" key="4">
    <source>
        <dbReference type="Proteomes" id="UP000018458"/>
    </source>
</evidence>
<evidence type="ECO:0000313" key="3">
    <source>
        <dbReference type="EMBL" id="EFY07756.1"/>
    </source>
</evidence>
<feature type="region of interest" description="Disordered" evidence="1">
    <location>
        <begin position="662"/>
        <end position="685"/>
    </location>
</feature>